<evidence type="ECO:0000256" key="1">
    <source>
        <dbReference type="SAM" id="MobiDB-lite"/>
    </source>
</evidence>
<organism evidence="2 3">
    <name type="scientific">Agathobacter rectalis</name>
    <dbReference type="NCBI Taxonomy" id="39491"/>
    <lineage>
        <taxon>Bacteria</taxon>
        <taxon>Bacillati</taxon>
        <taxon>Bacillota</taxon>
        <taxon>Clostridia</taxon>
        <taxon>Lachnospirales</taxon>
        <taxon>Lachnospiraceae</taxon>
        <taxon>Agathobacter</taxon>
    </lineage>
</organism>
<feature type="compositionally biased region" description="Low complexity" evidence="1">
    <location>
        <begin position="95"/>
        <end position="104"/>
    </location>
</feature>
<dbReference type="AlphaFoldDB" id="A0A6L5T7R7"/>
<reference evidence="2 3" key="1">
    <citation type="journal article" date="2019" name="Nat. Med.">
        <title>A library of human gut bacterial isolates paired with longitudinal multiomics data enables mechanistic microbiome research.</title>
        <authorList>
            <person name="Poyet M."/>
            <person name="Groussin M."/>
            <person name="Gibbons S.M."/>
            <person name="Avila-Pacheco J."/>
            <person name="Jiang X."/>
            <person name="Kearney S.M."/>
            <person name="Perrotta A.R."/>
            <person name="Berdy B."/>
            <person name="Zhao S."/>
            <person name="Lieberman T.D."/>
            <person name="Swanson P.K."/>
            <person name="Smith M."/>
            <person name="Roesemann S."/>
            <person name="Alexander J.E."/>
            <person name="Rich S.A."/>
            <person name="Livny J."/>
            <person name="Vlamakis H."/>
            <person name="Clish C."/>
            <person name="Bullock K."/>
            <person name="Deik A."/>
            <person name="Scott J."/>
            <person name="Pierce K.A."/>
            <person name="Xavier R.J."/>
            <person name="Alm E.J."/>
        </authorList>
    </citation>
    <scope>NUCLEOTIDE SEQUENCE [LARGE SCALE GENOMIC DNA]</scope>
    <source>
        <strain evidence="2 3">BIOML-A11</strain>
    </source>
</reference>
<evidence type="ECO:0008006" key="4">
    <source>
        <dbReference type="Google" id="ProtNLM"/>
    </source>
</evidence>
<comment type="caution">
    <text evidence="2">The sequence shown here is derived from an EMBL/GenBank/DDBJ whole genome shotgun (WGS) entry which is preliminary data.</text>
</comment>
<feature type="region of interest" description="Disordered" evidence="1">
    <location>
        <begin position="84"/>
        <end position="123"/>
    </location>
</feature>
<feature type="compositionally biased region" description="Low complexity" evidence="1">
    <location>
        <begin position="112"/>
        <end position="123"/>
    </location>
</feature>
<dbReference type="RefSeq" id="WP_154266942.1">
    <property type="nucleotide sequence ID" value="NZ_WKQP01000010.1"/>
</dbReference>
<protein>
    <recommendedName>
        <fullName evidence="4">Collagen triple helix repeat (20 copies)</fullName>
    </recommendedName>
</protein>
<dbReference type="Gene3D" id="1.20.5.320">
    <property type="entry name" value="6-Phosphogluconate Dehydrogenase, domain 3"/>
    <property type="match status" value="1"/>
</dbReference>
<proteinExistence type="predicted"/>
<dbReference type="Proteomes" id="UP000479563">
    <property type="component" value="Unassembled WGS sequence"/>
</dbReference>
<evidence type="ECO:0000313" key="3">
    <source>
        <dbReference type="Proteomes" id="UP000479563"/>
    </source>
</evidence>
<name>A0A6L5T7R7_9FIRM</name>
<dbReference type="EMBL" id="WKQP01000010">
    <property type="protein sequence ID" value="MSC60126.1"/>
    <property type="molecule type" value="Genomic_DNA"/>
</dbReference>
<sequence>MNSLALIVMFYNLAKQYAKSYADKLLGRVATGFNWLGAVKYYSDLPASANEGDAYTVMYTGSSGTAVDGTEYAWGQLNGTAQWIPVRTKGDTGSPGAKGDPGTPGKDGDPGEPGADGYSPSVTVTKSGKVTTITVTDKNGTTTEEVLDGKDGENAGKIDLIKVNGETQAINPEDKSVDISVPSVEGLASENFVTDGFVAKEAGKGLSSNDFTTEEKEKLKDLKNYDDAALSKRVSDNEEAIDTLNGTGPGSVSKTVADAIAQVVAEAPENFDTLKEISDWISGHSDDAAAMNSAIQQNSTDISNLQKEVAKKANSDEVNTALGKKANAEEVTAELAKKIGVVAGATQGGVPVFDENGGLSDSGVKPLSVSVSDMTICFTEN</sequence>
<accession>A0A6L5T7R7</accession>
<evidence type="ECO:0000313" key="2">
    <source>
        <dbReference type="EMBL" id="MSC60126.1"/>
    </source>
</evidence>
<gene>
    <name evidence="2" type="ORF">GKE07_07940</name>
</gene>